<gene>
    <name evidence="2" type="ORF">SETIT_8G029600v2</name>
</gene>
<feature type="compositionally biased region" description="Low complexity" evidence="1">
    <location>
        <begin position="56"/>
        <end position="65"/>
    </location>
</feature>
<evidence type="ECO:0000256" key="1">
    <source>
        <dbReference type="SAM" id="MobiDB-lite"/>
    </source>
</evidence>
<reference evidence="2" key="1">
    <citation type="journal article" date="2012" name="Nat. Biotechnol.">
        <title>Reference genome sequence of the model plant Setaria.</title>
        <authorList>
            <person name="Bennetzen J.L."/>
            <person name="Schmutz J."/>
            <person name="Wang H."/>
            <person name="Percifield R."/>
            <person name="Hawkins J."/>
            <person name="Pontaroli A.C."/>
            <person name="Estep M."/>
            <person name="Feng L."/>
            <person name="Vaughn J.N."/>
            <person name="Grimwood J."/>
            <person name="Jenkins J."/>
            <person name="Barry K."/>
            <person name="Lindquist E."/>
            <person name="Hellsten U."/>
            <person name="Deshpande S."/>
            <person name="Wang X."/>
            <person name="Wu X."/>
            <person name="Mitros T."/>
            <person name="Triplett J."/>
            <person name="Yang X."/>
            <person name="Ye C.Y."/>
            <person name="Mauro-Herrera M."/>
            <person name="Wang L."/>
            <person name="Li P."/>
            <person name="Sharma M."/>
            <person name="Sharma R."/>
            <person name="Ronald P.C."/>
            <person name="Panaud O."/>
            <person name="Kellogg E.A."/>
            <person name="Brutnell T.P."/>
            <person name="Doust A.N."/>
            <person name="Tuskan G.A."/>
            <person name="Rokhsar D."/>
            <person name="Devos K.M."/>
        </authorList>
    </citation>
    <scope>NUCLEOTIDE SEQUENCE [LARGE SCALE GENOMIC DNA]</scope>
    <source>
        <strain evidence="2">Yugu1</strain>
    </source>
</reference>
<dbReference type="AlphaFoldDB" id="A0A368S5B5"/>
<feature type="compositionally biased region" description="Low complexity" evidence="1">
    <location>
        <begin position="37"/>
        <end position="49"/>
    </location>
</feature>
<name>A0A368S5B5_SETIT</name>
<sequence length="117" mass="12294">MRINSRAGFRFFFPSQAPLPLVRAPPGPVPTRRCRCRSSVTPSTSSHPTAAPPATPRASSPCSRPSSPPHPASPSASSPPMRRSRRRSSAPSPCLLVRCLLAACPSCSPGPGPFPRA</sequence>
<dbReference type="EMBL" id="CM003535">
    <property type="protein sequence ID" value="RCV37030.1"/>
    <property type="molecule type" value="Genomic_DNA"/>
</dbReference>
<reference evidence="2" key="2">
    <citation type="submission" date="2015-07" db="EMBL/GenBank/DDBJ databases">
        <authorList>
            <person name="Noorani M."/>
        </authorList>
    </citation>
    <scope>NUCLEOTIDE SEQUENCE</scope>
    <source>
        <strain evidence="2">Yugu1</strain>
    </source>
</reference>
<feature type="region of interest" description="Disordered" evidence="1">
    <location>
        <begin position="18"/>
        <end position="89"/>
    </location>
</feature>
<accession>A0A368S5B5</accession>
<protein>
    <submittedName>
        <fullName evidence="2">Uncharacterized protein</fullName>
    </submittedName>
</protein>
<organism evidence="2">
    <name type="scientific">Setaria italica</name>
    <name type="common">Foxtail millet</name>
    <name type="synonym">Panicum italicum</name>
    <dbReference type="NCBI Taxonomy" id="4555"/>
    <lineage>
        <taxon>Eukaryota</taxon>
        <taxon>Viridiplantae</taxon>
        <taxon>Streptophyta</taxon>
        <taxon>Embryophyta</taxon>
        <taxon>Tracheophyta</taxon>
        <taxon>Spermatophyta</taxon>
        <taxon>Magnoliopsida</taxon>
        <taxon>Liliopsida</taxon>
        <taxon>Poales</taxon>
        <taxon>Poaceae</taxon>
        <taxon>PACMAD clade</taxon>
        <taxon>Panicoideae</taxon>
        <taxon>Panicodae</taxon>
        <taxon>Paniceae</taxon>
        <taxon>Cenchrinae</taxon>
        <taxon>Setaria</taxon>
    </lineage>
</organism>
<evidence type="ECO:0000313" key="2">
    <source>
        <dbReference type="EMBL" id="RCV37030.1"/>
    </source>
</evidence>
<proteinExistence type="predicted"/>